<keyword evidence="3" id="KW-1185">Reference proteome</keyword>
<dbReference type="Pfam" id="PF03205">
    <property type="entry name" value="MobB"/>
    <property type="match status" value="1"/>
</dbReference>
<organism evidence="2 3">
    <name type="scientific">Stappia indica</name>
    <dbReference type="NCBI Taxonomy" id="538381"/>
    <lineage>
        <taxon>Bacteria</taxon>
        <taxon>Pseudomonadati</taxon>
        <taxon>Pseudomonadota</taxon>
        <taxon>Alphaproteobacteria</taxon>
        <taxon>Hyphomicrobiales</taxon>
        <taxon>Stappiaceae</taxon>
        <taxon>Stappia</taxon>
    </lineage>
</organism>
<dbReference type="CDD" id="cd03116">
    <property type="entry name" value="MobB"/>
    <property type="match status" value="1"/>
</dbReference>
<dbReference type="InterPro" id="IPR004435">
    <property type="entry name" value="MobB_dom"/>
</dbReference>
<gene>
    <name evidence="2" type="ORF">SAMN05421512_104365</name>
</gene>
<dbReference type="RefSeq" id="WP_097174702.1">
    <property type="nucleotide sequence ID" value="NZ_OBML01000004.1"/>
</dbReference>
<proteinExistence type="predicted"/>
<dbReference type="SUPFAM" id="SSF52540">
    <property type="entry name" value="P-loop containing nucleoside triphosphate hydrolases"/>
    <property type="match status" value="1"/>
</dbReference>
<dbReference type="PANTHER" id="PTHR40072">
    <property type="entry name" value="MOLYBDOPTERIN-GUANINE DINUCLEOTIDE BIOSYNTHESIS ADAPTER PROTEIN-RELATED"/>
    <property type="match status" value="1"/>
</dbReference>
<dbReference type="OrthoDB" id="9804758at2"/>
<dbReference type="InterPro" id="IPR027417">
    <property type="entry name" value="P-loop_NTPase"/>
</dbReference>
<reference evidence="2 3" key="1">
    <citation type="submission" date="2017-08" db="EMBL/GenBank/DDBJ databases">
        <authorList>
            <person name="de Groot N.N."/>
        </authorList>
    </citation>
    <scope>NUCLEOTIDE SEQUENCE [LARGE SCALE GENOMIC DNA]</scope>
    <source>
        <strain evidence="2 3">USBA 352</strain>
    </source>
</reference>
<evidence type="ECO:0000313" key="3">
    <source>
        <dbReference type="Proteomes" id="UP000219331"/>
    </source>
</evidence>
<dbReference type="EMBL" id="OBML01000004">
    <property type="protein sequence ID" value="SOC04331.1"/>
    <property type="molecule type" value="Genomic_DNA"/>
</dbReference>
<sequence length="184" mass="19666">MSDSGRPAPAFGIAGWKNSGKTTMTERLVAAITARGFRVATVKHAHHAFDIDQEGTDSHRHRTAGAVETALVSGRRWALMHELREEAEPSLAEILARLSPCDLVLVEGYKREPLPKLELRRTAAARGEPLSPGDPHVAAIASDGTVADTALPVYHLDDIDGIADFILSTCGLSGNRHGSDQTTA</sequence>
<dbReference type="STRING" id="538381.GCA_001696535_00028"/>
<evidence type="ECO:0000313" key="2">
    <source>
        <dbReference type="EMBL" id="SOC04331.1"/>
    </source>
</evidence>
<feature type="domain" description="Molybdopterin-guanine dinucleotide biosynthesis protein B (MobB)" evidence="1">
    <location>
        <begin position="11"/>
        <end position="143"/>
    </location>
</feature>
<protein>
    <submittedName>
        <fullName evidence="2">Molybdopterin guanine dinucleotide biosynthesis accessory protein MobB</fullName>
    </submittedName>
</protein>
<dbReference type="NCBIfam" id="TIGR00176">
    <property type="entry name" value="mobB"/>
    <property type="match status" value="1"/>
</dbReference>
<dbReference type="GO" id="GO:0006777">
    <property type="term" value="P:Mo-molybdopterin cofactor biosynthetic process"/>
    <property type="evidence" value="ECO:0007669"/>
    <property type="project" value="InterPro"/>
</dbReference>
<dbReference type="Gene3D" id="3.40.50.300">
    <property type="entry name" value="P-loop containing nucleotide triphosphate hydrolases"/>
    <property type="match status" value="1"/>
</dbReference>
<evidence type="ECO:0000259" key="1">
    <source>
        <dbReference type="Pfam" id="PF03205"/>
    </source>
</evidence>
<dbReference type="AlphaFoldDB" id="A0A285SB54"/>
<dbReference type="PANTHER" id="PTHR40072:SF1">
    <property type="entry name" value="MOLYBDOPTERIN-GUANINE DINUCLEOTIDE BIOSYNTHESIS ADAPTER PROTEIN"/>
    <property type="match status" value="1"/>
</dbReference>
<accession>A0A285SB54</accession>
<dbReference type="GO" id="GO:0005525">
    <property type="term" value="F:GTP binding"/>
    <property type="evidence" value="ECO:0007669"/>
    <property type="project" value="InterPro"/>
</dbReference>
<dbReference type="InterPro" id="IPR052539">
    <property type="entry name" value="MGD_biosynthesis_adapter"/>
</dbReference>
<name>A0A285SB54_9HYPH</name>
<dbReference type="Proteomes" id="UP000219331">
    <property type="component" value="Unassembled WGS sequence"/>
</dbReference>